<protein>
    <submittedName>
        <fullName evidence="1">Berberine bridge enzyme-like 15</fullName>
    </submittedName>
</protein>
<gene>
    <name evidence="1" type="primary">MEE23_0</name>
    <name evidence="1" type="ORF">CK203_036996</name>
</gene>
<organism evidence="1 2">
    <name type="scientific">Vitis vinifera</name>
    <name type="common">Grape</name>
    <dbReference type="NCBI Taxonomy" id="29760"/>
    <lineage>
        <taxon>Eukaryota</taxon>
        <taxon>Viridiplantae</taxon>
        <taxon>Streptophyta</taxon>
        <taxon>Embryophyta</taxon>
        <taxon>Tracheophyta</taxon>
        <taxon>Spermatophyta</taxon>
        <taxon>Magnoliopsida</taxon>
        <taxon>eudicotyledons</taxon>
        <taxon>Gunneridae</taxon>
        <taxon>Pentapetalae</taxon>
        <taxon>rosids</taxon>
        <taxon>Vitales</taxon>
        <taxon>Vitaceae</taxon>
        <taxon>Viteae</taxon>
        <taxon>Vitis</taxon>
    </lineage>
</organism>
<dbReference type="AlphaFoldDB" id="A0A438IUS4"/>
<sequence length="106" mass="12539">MQQCLSFDGSTSRTLFIRIILRRESFPELGLVKEDCIEMSWIESILYFAGFPDYVKEPISEIGLEGIWRRFYEEEAATVEMIFSPYRGRMNEIPESKTPFPHREHI</sequence>
<name>A0A438IUS4_VITVI</name>
<dbReference type="PANTHER" id="PTHR32448">
    <property type="entry name" value="OS08G0158400 PROTEIN"/>
    <property type="match status" value="1"/>
</dbReference>
<dbReference type="Gene3D" id="3.40.462.20">
    <property type="match status" value="1"/>
</dbReference>
<reference evidence="1 2" key="1">
    <citation type="journal article" date="2018" name="PLoS Genet.">
        <title>Population sequencing reveals clonal diversity and ancestral inbreeding in the grapevine cultivar Chardonnay.</title>
        <authorList>
            <person name="Roach M.J."/>
            <person name="Johnson D.L."/>
            <person name="Bohlmann J."/>
            <person name="van Vuuren H.J."/>
            <person name="Jones S.J."/>
            <person name="Pretorius I.S."/>
            <person name="Schmidt S.A."/>
            <person name="Borneman A.R."/>
        </authorList>
    </citation>
    <scope>NUCLEOTIDE SEQUENCE [LARGE SCALE GENOMIC DNA]</scope>
    <source>
        <strain evidence="2">cv. Chardonnay</strain>
        <tissue evidence="1">Leaf</tissue>
    </source>
</reference>
<evidence type="ECO:0000313" key="2">
    <source>
        <dbReference type="Proteomes" id="UP000288805"/>
    </source>
</evidence>
<accession>A0A438IUS4</accession>
<comment type="caution">
    <text evidence="1">The sequence shown here is derived from an EMBL/GenBank/DDBJ whole genome shotgun (WGS) entry which is preliminary data.</text>
</comment>
<evidence type="ECO:0000313" key="1">
    <source>
        <dbReference type="EMBL" id="RVX00484.1"/>
    </source>
</evidence>
<proteinExistence type="predicted"/>
<dbReference type="EMBL" id="QGNW01000081">
    <property type="protein sequence ID" value="RVX00484.1"/>
    <property type="molecule type" value="Genomic_DNA"/>
</dbReference>
<dbReference type="Proteomes" id="UP000288805">
    <property type="component" value="Unassembled WGS sequence"/>
</dbReference>